<dbReference type="PANTHER" id="PTHR10644">
    <property type="entry name" value="DNA REPAIR/RNA PROCESSING CPSF FAMILY"/>
    <property type="match status" value="1"/>
</dbReference>
<dbReference type="InterPro" id="IPR004871">
    <property type="entry name" value="RSE1/DDB1/CPSF1_C"/>
</dbReference>
<dbReference type="FunFam" id="2.130.10.10:FF:000642">
    <property type="entry name" value="Cleavage and polyadenylation specificity factor (CPSF) A subunit protein"/>
    <property type="match status" value="1"/>
</dbReference>
<dbReference type="STRING" id="4097.A0A1S3ZAQ6"/>
<organism evidence="2">
    <name type="scientific">Nicotiana tabacum</name>
    <name type="common">Common tobacco</name>
    <dbReference type="NCBI Taxonomy" id="4097"/>
    <lineage>
        <taxon>Eukaryota</taxon>
        <taxon>Viridiplantae</taxon>
        <taxon>Streptophyta</taxon>
        <taxon>Embryophyta</taxon>
        <taxon>Tracheophyta</taxon>
        <taxon>Spermatophyta</taxon>
        <taxon>Magnoliopsida</taxon>
        <taxon>eudicotyledons</taxon>
        <taxon>Gunneridae</taxon>
        <taxon>Pentapetalae</taxon>
        <taxon>asterids</taxon>
        <taxon>lamiids</taxon>
        <taxon>Solanales</taxon>
        <taxon>Solanaceae</taxon>
        <taxon>Nicotianoideae</taxon>
        <taxon>Nicotianeae</taxon>
        <taxon>Nicotiana</taxon>
    </lineage>
</organism>
<dbReference type="Pfam" id="PF03178">
    <property type="entry name" value="CPSF_A"/>
    <property type="match status" value="1"/>
</dbReference>
<sequence>SCIYRSWSFYTFNSQSKWPSIFLFQVEMVPSKRLNVQKFHFGGTPRKVLYHSDSRLLLVLRTDLSDDLCSSDVCCVDPLSGSVLSSFKFEPGEIGKCMELVKVGNEQVLVVGTSLSTGPAIMPSGEAESTKGRLIVLCIEQMQNSDSGSIAFSSRAGSSSQRTSPFREIGGYAAEQLSSSSLCSSPDDNSCDGIKLEESEAWHLRLGYSTTWPGMVLAVYPYLDRYFLASAGNCFYVCGFPNDNPQRVRRLAVGRTRFMIMTLTAHFTRIAVGDCRDGVLFYSYQEDARKLEQVYCDPVQRLVADCTLMDVDTAAVSDRKGSLSILSCLNHSEDNSSPECNLALTCSFYMGEIAMRVRKGSFSYKLPADDALKGCQVASNVGDISQNSIMASTLLGSIIIFIPLTREEYDLLEAVQARLVIHPLTAPILGNDHAEFRCRGSLARAPKALDGDMLAQFLELTSMQQEAVLALPLGAQNTIMFNSKQSPPPITVNQVVRLLERVHYALN</sequence>
<evidence type="ECO:0000259" key="1">
    <source>
        <dbReference type="Pfam" id="PF03178"/>
    </source>
</evidence>
<dbReference type="OrthoDB" id="1700167at2759"/>
<evidence type="ECO:0000313" key="2">
    <source>
        <dbReference type="RefSeq" id="XP_016461540.1"/>
    </source>
</evidence>
<dbReference type="RefSeq" id="XP_016461540.1">
    <property type="nucleotide sequence ID" value="XM_016606054.1"/>
</dbReference>
<dbReference type="KEGG" id="nta:107784860"/>
<feature type="domain" description="RSE1/DDB1/CPSF1 C-terminal" evidence="1">
    <location>
        <begin position="202"/>
        <end position="458"/>
    </location>
</feature>
<feature type="non-terminal residue" evidence="2">
    <location>
        <position position="1"/>
    </location>
</feature>
<gene>
    <name evidence="2" type="primary">LOC107784860</name>
</gene>
<accession>A0A1S3ZAQ6</accession>
<dbReference type="AlphaFoldDB" id="A0A1S3ZAQ6"/>
<dbReference type="Gene3D" id="2.130.10.10">
    <property type="entry name" value="YVTN repeat-like/Quinoprotein amine dehydrogenase"/>
    <property type="match status" value="1"/>
</dbReference>
<dbReference type="InterPro" id="IPR050358">
    <property type="entry name" value="RSE1/DDB1/CFT1"/>
</dbReference>
<name>A0A1S3ZAQ6_TOBAC</name>
<dbReference type="InterPro" id="IPR015943">
    <property type="entry name" value="WD40/YVTN_repeat-like_dom_sf"/>
</dbReference>
<dbReference type="GO" id="GO:0005634">
    <property type="term" value="C:nucleus"/>
    <property type="evidence" value="ECO:0007669"/>
    <property type="project" value="InterPro"/>
</dbReference>
<dbReference type="PaxDb" id="4097-A0A1S3ZAQ6"/>
<dbReference type="GO" id="GO:0003676">
    <property type="term" value="F:nucleic acid binding"/>
    <property type="evidence" value="ECO:0007669"/>
    <property type="project" value="InterPro"/>
</dbReference>
<reference evidence="2" key="1">
    <citation type="submission" date="2025-08" db="UniProtKB">
        <authorList>
            <consortium name="RefSeq"/>
        </authorList>
    </citation>
    <scope>IDENTIFICATION</scope>
</reference>
<protein>
    <recommendedName>
        <fullName evidence="1">RSE1/DDB1/CPSF1 C-terminal domain-containing protein</fullName>
    </recommendedName>
</protein>
<dbReference type="SMR" id="A0A1S3ZAQ6"/>
<proteinExistence type="predicted"/>
<dbReference type="OMA" id="GWSAMEN"/>